<dbReference type="EMBL" id="SULI01000001">
    <property type="protein sequence ID" value="TKZ22405.1"/>
    <property type="molecule type" value="Genomic_DNA"/>
</dbReference>
<dbReference type="OrthoDB" id="9799347at2"/>
<accession>A0A4U7N8U3</accession>
<evidence type="ECO:0000313" key="4">
    <source>
        <dbReference type="Proteomes" id="UP000306575"/>
    </source>
</evidence>
<protein>
    <submittedName>
        <fullName evidence="3">Redoxin domain-containing protein</fullName>
    </submittedName>
</protein>
<dbReference type="InterPro" id="IPR000866">
    <property type="entry name" value="AhpC/TSA"/>
</dbReference>
<evidence type="ECO:0000313" key="3">
    <source>
        <dbReference type="EMBL" id="TKZ22405.1"/>
    </source>
</evidence>
<dbReference type="PROSITE" id="PS51352">
    <property type="entry name" value="THIOREDOXIN_2"/>
    <property type="match status" value="1"/>
</dbReference>
<dbReference type="GO" id="GO:0015036">
    <property type="term" value="F:disulfide oxidoreductase activity"/>
    <property type="evidence" value="ECO:0007669"/>
    <property type="project" value="UniProtKB-ARBA"/>
</dbReference>
<dbReference type="PANTHER" id="PTHR42852:SF18">
    <property type="entry name" value="CHROMOSOME UNDETERMINED SCAFFOLD_47, WHOLE GENOME SHOTGUN SEQUENCE"/>
    <property type="match status" value="1"/>
</dbReference>
<comment type="caution">
    <text evidence="3">The sequence shown here is derived from an EMBL/GenBank/DDBJ whole genome shotgun (WGS) entry which is preliminary data.</text>
</comment>
<dbReference type="CDD" id="cd02966">
    <property type="entry name" value="TlpA_like_family"/>
    <property type="match status" value="1"/>
</dbReference>
<keyword evidence="1" id="KW-0676">Redox-active center</keyword>
<dbReference type="InterPro" id="IPR050553">
    <property type="entry name" value="Thioredoxin_ResA/DsbE_sf"/>
</dbReference>
<dbReference type="InterPro" id="IPR017937">
    <property type="entry name" value="Thioredoxin_CS"/>
</dbReference>
<name>A0A4U7N8U3_9RHOB</name>
<dbReference type="Proteomes" id="UP000306575">
    <property type="component" value="Unassembled WGS sequence"/>
</dbReference>
<evidence type="ECO:0000256" key="1">
    <source>
        <dbReference type="ARBA" id="ARBA00023284"/>
    </source>
</evidence>
<reference evidence="3 4" key="1">
    <citation type="submission" date="2019-04" db="EMBL/GenBank/DDBJ databases">
        <title>Genome sequence of Pelagicola litoralis CL-ES2.</title>
        <authorList>
            <person name="Cao J."/>
        </authorList>
    </citation>
    <scope>NUCLEOTIDE SEQUENCE [LARGE SCALE GENOMIC DNA]</scope>
    <source>
        <strain evidence="3 4">CL-ES2</strain>
    </source>
</reference>
<dbReference type="GO" id="GO:0016209">
    <property type="term" value="F:antioxidant activity"/>
    <property type="evidence" value="ECO:0007669"/>
    <property type="project" value="InterPro"/>
</dbReference>
<evidence type="ECO:0000259" key="2">
    <source>
        <dbReference type="PROSITE" id="PS51352"/>
    </source>
</evidence>
<dbReference type="InterPro" id="IPR013766">
    <property type="entry name" value="Thioredoxin_domain"/>
</dbReference>
<sequence>MSKSALVYMALALGAIAGIAFVVMRDPAPVGGSLDTTEVAAMRSGDMKKLNFHPELRATSDKPFVTDGAPVSLADYRGKIVLLNFWATWCAPCRKEMPMLSELQTELGGDDFDVVTLATGRNMVPAMKKFFEDIGVQNLPLYRDPKQDVARDMAVLGLPVTVLIDRNGFEIARLQGDADWSSENAKAILKNVIRTSKPQAE</sequence>
<gene>
    <name evidence="3" type="ORF">FAP39_00605</name>
</gene>
<feature type="domain" description="Thioredoxin" evidence="2">
    <location>
        <begin position="47"/>
        <end position="194"/>
    </location>
</feature>
<organism evidence="3 4">
    <name type="scientific">Shimia litoralis</name>
    <dbReference type="NCBI Taxonomy" id="420403"/>
    <lineage>
        <taxon>Bacteria</taxon>
        <taxon>Pseudomonadati</taxon>
        <taxon>Pseudomonadota</taxon>
        <taxon>Alphaproteobacteria</taxon>
        <taxon>Rhodobacterales</taxon>
        <taxon>Roseobacteraceae</taxon>
    </lineage>
</organism>
<dbReference type="InterPro" id="IPR036249">
    <property type="entry name" value="Thioredoxin-like_sf"/>
</dbReference>
<dbReference type="SUPFAM" id="SSF52833">
    <property type="entry name" value="Thioredoxin-like"/>
    <property type="match status" value="1"/>
</dbReference>
<dbReference type="Pfam" id="PF00578">
    <property type="entry name" value="AhpC-TSA"/>
    <property type="match status" value="1"/>
</dbReference>
<dbReference type="PANTHER" id="PTHR42852">
    <property type="entry name" value="THIOL:DISULFIDE INTERCHANGE PROTEIN DSBE"/>
    <property type="match status" value="1"/>
</dbReference>
<dbReference type="RefSeq" id="WP_138014422.1">
    <property type="nucleotide sequence ID" value="NZ_SULI01000001.1"/>
</dbReference>
<dbReference type="AlphaFoldDB" id="A0A4U7N8U3"/>
<dbReference type="PROSITE" id="PS00194">
    <property type="entry name" value="THIOREDOXIN_1"/>
    <property type="match status" value="1"/>
</dbReference>
<keyword evidence="4" id="KW-1185">Reference proteome</keyword>
<proteinExistence type="predicted"/>
<dbReference type="Gene3D" id="3.40.30.10">
    <property type="entry name" value="Glutaredoxin"/>
    <property type="match status" value="1"/>
</dbReference>